<name>A0ACA9TWG2_BIOOC</name>
<dbReference type="Proteomes" id="UP000836387">
    <property type="component" value="Unassembled WGS sequence"/>
</dbReference>
<evidence type="ECO:0000313" key="2">
    <source>
        <dbReference type="Proteomes" id="UP000836387"/>
    </source>
</evidence>
<reference evidence="1" key="2">
    <citation type="submission" date="2021-10" db="EMBL/GenBank/DDBJ databases">
        <authorList>
            <person name="Piombo E."/>
        </authorList>
    </citation>
    <scope>NUCLEOTIDE SEQUENCE</scope>
</reference>
<comment type="caution">
    <text evidence="1">The sequence shown here is derived from an EMBL/GenBank/DDBJ whole genome shotgun (WGS) entry which is preliminary data.</text>
</comment>
<sequence>MALASIWCFACGYLSFFFTDCLMSRWLINYTPQATMVRLLTIAAVNAYVTMTDLRLLLPGWIGIATTLTVCYHITHQKINIRKETSTSINVFSIASYITMVTLLLHMHLYKPDYPPMPIVTWGQAAWQRVQDSGILSNLGGSGASSSTSSSEL</sequence>
<dbReference type="EMBL" id="CADEHS020000009">
    <property type="protein sequence ID" value="CAG9945316.1"/>
    <property type="molecule type" value="Genomic_DNA"/>
</dbReference>
<gene>
    <name evidence="1" type="ORF">CRV2_00012050</name>
</gene>
<accession>A0ACA9TWG2</accession>
<organism evidence="1 2">
    <name type="scientific">Clonostachys rosea f. rosea IK726</name>
    <dbReference type="NCBI Taxonomy" id="1349383"/>
    <lineage>
        <taxon>Eukaryota</taxon>
        <taxon>Fungi</taxon>
        <taxon>Dikarya</taxon>
        <taxon>Ascomycota</taxon>
        <taxon>Pezizomycotina</taxon>
        <taxon>Sordariomycetes</taxon>
        <taxon>Hypocreomycetidae</taxon>
        <taxon>Hypocreales</taxon>
        <taxon>Bionectriaceae</taxon>
        <taxon>Clonostachys</taxon>
    </lineage>
</organism>
<evidence type="ECO:0000313" key="1">
    <source>
        <dbReference type="EMBL" id="CAG9945316.1"/>
    </source>
</evidence>
<keyword evidence="2" id="KW-1185">Reference proteome</keyword>
<protein>
    <submittedName>
        <fullName evidence="1">Uncharacterized protein</fullName>
    </submittedName>
</protein>
<proteinExistence type="predicted"/>
<reference evidence="1" key="1">
    <citation type="submission" date="2020-04" db="EMBL/GenBank/DDBJ databases">
        <authorList>
            <person name="Broberg M."/>
        </authorList>
    </citation>
    <scope>NUCLEOTIDE SEQUENCE</scope>
</reference>